<dbReference type="CDD" id="cd07302">
    <property type="entry name" value="CHD"/>
    <property type="match status" value="1"/>
</dbReference>
<dbReference type="SMART" id="SM00044">
    <property type="entry name" value="CYCc"/>
    <property type="match status" value="1"/>
</dbReference>
<dbReference type="PANTHER" id="PTHR43081">
    <property type="entry name" value="ADENYLATE CYCLASE, TERMINAL-DIFFERENTIATION SPECIFIC-RELATED"/>
    <property type="match status" value="1"/>
</dbReference>
<dbReference type="GO" id="GO:0035556">
    <property type="term" value="P:intracellular signal transduction"/>
    <property type="evidence" value="ECO:0007669"/>
    <property type="project" value="InterPro"/>
</dbReference>
<dbReference type="Gene3D" id="3.30.70.1230">
    <property type="entry name" value="Nucleotide cyclase"/>
    <property type="match status" value="1"/>
</dbReference>
<accession>A0A2R8C7Y4</accession>
<reference evidence="3" key="1">
    <citation type="submission" date="2018-03" db="EMBL/GenBank/DDBJ databases">
        <authorList>
            <person name="Rodrigo-Torres L."/>
            <person name="Arahal R. D."/>
            <person name="Lucena T."/>
        </authorList>
    </citation>
    <scope>NUCLEOTIDE SEQUENCE [LARGE SCALE GENOMIC DNA]</scope>
    <source>
        <strain evidence="3">CECT 7615</strain>
    </source>
</reference>
<dbReference type="SUPFAM" id="SSF54427">
    <property type="entry name" value="NTF2-like"/>
    <property type="match status" value="1"/>
</dbReference>
<dbReference type="EMBL" id="ONZG01000004">
    <property type="protein sequence ID" value="SPJ28549.1"/>
    <property type="molecule type" value="Genomic_DNA"/>
</dbReference>
<dbReference type="Pfam" id="PF00211">
    <property type="entry name" value="Guanylate_cyc"/>
    <property type="match status" value="1"/>
</dbReference>
<evidence type="ECO:0000313" key="3">
    <source>
        <dbReference type="Proteomes" id="UP000244898"/>
    </source>
</evidence>
<proteinExistence type="predicted"/>
<keyword evidence="3" id="KW-1185">Reference proteome</keyword>
<sequence>MSDIRPSPEILAIARRWIDAIPNRRPNDLSNLMTDADHLLFFGTGEDEVWSGQAVRDGVGAFFGVIPPVTTHIEHFAEAYENGDTGWACFTHEIAFEPHPDRSFLVRSTLILTLEDGAWKIVHRHGSVPTPNEEFTGRDQTAIADLVAAAKDGFALDQTEGLASIMFTDIVGSSALASALGDRAWSPIIAAHFNMIQAIVAEHDGQFVKSLGDGTMSSFPSARTCLEAASAIQTNLANNTQDPHLSVRIGIHTGEVMQAHDDFFGTVVNKAARIASTAQAQEIRVSDTTRLIVRNAGGFVFSGSKDFDLKGLEGRHTTYLLEWQT</sequence>
<dbReference type="Gene3D" id="3.10.450.50">
    <property type="match status" value="1"/>
</dbReference>
<protein>
    <recommendedName>
        <fullName evidence="1">Guanylate cyclase domain-containing protein</fullName>
    </recommendedName>
</protein>
<dbReference type="PANTHER" id="PTHR43081:SF19">
    <property type="entry name" value="PH-SENSITIVE ADENYLATE CYCLASE RV1264"/>
    <property type="match status" value="1"/>
</dbReference>
<dbReference type="OrthoDB" id="7699763at2"/>
<organism evidence="2 3">
    <name type="scientific">Falsiruegeria mediterranea M17</name>
    <dbReference type="NCBI Taxonomy" id="1200281"/>
    <lineage>
        <taxon>Bacteria</taxon>
        <taxon>Pseudomonadati</taxon>
        <taxon>Pseudomonadota</taxon>
        <taxon>Alphaproteobacteria</taxon>
        <taxon>Rhodobacterales</taxon>
        <taxon>Roseobacteraceae</taxon>
        <taxon>Falsiruegeria</taxon>
    </lineage>
</organism>
<dbReference type="InterPro" id="IPR029787">
    <property type="entry name" value="Nucleotide_cyclase"/>
</dbReference>
<dbReference type="RefSeq" id="WP_108787052.1">
    <property type="nucleotide sequence ID" value="NZ_ONZG01000004.1"/>
</dbReference>
<dbReference type="InterPro" id="IPR001054">
    <property type="entry name" value="A/G_cyclase"/>
</dbReference>
<dbReference type="SUPFAM" id="SSF55073">
    <property type="entry name" value="Nucleotide cyclase"/>
    <property type="match status" value="1"/>
</dbReference>
<dbReference type="PROSITE" id="PS50125">
    <property type="entry name" value="GUANYLATE_CYCLASE_2"/>
    <property type="match status" value="1"/>
</dbReference>
<dbReference type="InterPro" id="IPR037401">
    <property type="entry name" value="SnoaL-like"/>
</dbReference>
<gene>
    <name evidence="2" type="ORF">TRM7615_02049</name>
</gene>
<dbReference type="InterPro" id="IPR050697">
    <property type="entry name" value="Adenylyl/Guanylyl_Cyclase_3/4"/>
</dbReference>
<dbReference type="GO" id="GO:0006171">
    <property type="term" value="P:cAMP biosynthetic process"/>
    <property type="evidence" value="ECO:0007669"/>
    <property type="project" value="TreeGrafter"/>
</dbReference>
<name>A0A2R8C7Y4_9RHOB</name>
<dbReference type="Proteomes" id="UP000244898">
    <property type="component" value="Unassembled WGS sequence"/>
</dbReference>
<dbReference type="GO" id="GO:0004016">
    <property type="term" value="F:adenylate cyclase activity"/>
    <property type="evidence" value="ECO:0007669"/>
    <property type="project" value="UniProtKB-ARBA"/>
</dbReference>
<dbReference type="AlphaFoldDB" id="A0A2R8C7Y4"/>
<dbReference type="Pfam" id="PF13474">
    <property type="entry name" value="SnoaL_3"/>
    <property type="match status" value="1"/>
</dbReference>
<evidence type="ECO:0000259" key="1">
    <source>
        <dbReference type="PROSITE" id="PS50125"/>
    </source>
</evidence>
<evidence type="ECO:0000313" key="2">
    <source>
        <dbReference type="EMBL" id="SPJ28549.1"/>
    </source>
</evidence>
<feature type="domain" description="Guanylate cyclase" evidence="1">
    <location>
        <begin position="164"/>
        <end position="275"/>
    </location>
</feature>
<dbReference type="InterPro" id="IPR032710">
    <property type="entry name" value="NTF2-like_dom_sf"/>
</dbReference>